<comment type="caution">
    <text evidence="2">The sequence shown here is derived from an EMBL/GenBank/DDBJ whole genome shotgun (WGS) entry which is preliminary data.</text>
</comment>
<evidence type="ECO:0008006" key="4">
    <source>
        <dbReference type="Google" id="ProtNLM"/>
    </source>
</evidence>
<reference evidence="2" key="1">
    <citation type="submission" date="2021-12" db="EMBL/GenBank/DDBJ databases">
        <title>Novel species in genus Dyadobacter.</title>
        <authorList>
            <person name="Ma C."/>
        </authorList>
    </citation>
    <scope>NUCLEOTIDE SEQUENCE</scope>
    <source>
        <strain evidence="2">LJ419</strain>
    </source>
</reference>
<keyword evidence="1" id="KW-0175">Coiled coil</keyword>
<feature type="coiled-coil region" evidence="1">
    <location>
        <begin position="65"/>
        <end position="99"/>
    </location>
</feature>
<evidence type="ECO:0000313" key="3">
    <source>
        <dbReference type="Proteomes" id="UP001139000"/>
    </source>
</evidence>
<organism evidence="2 3">
    <name type="scientific">Dyadobacter chenwenxiniae</name>
    <dbReference type="NCBI Taxonomy" id="2906456"/>
    <lineage>
        <taxon>Bacteria</taxon>
        <taxon>Pseudomonadati</taxon>
        <taxon>Bacteroidota</taxon>
        <taxon>Cytophagia</taxon>
        <taxon>Cytophagales</taxon>
        <taxon>Spirosomataceae</taxon>
        <taxon>Dyadobacter</taxon>
    </lineage>
</organism>
<gene>
    <name evidence="2" type="ORF">LXM26_03725</name>
</gene>
<accession>A0A9X1PG60</accession>
<name>A0A9X1PG60_9BACT</name>
<dbReference type="EMBL" id="JAJTTC010000001">
    <property type="protein sequence ID" value="MCF0060587.1"/>
    <property type="molecule type" value="Genomic_DNA"/>
</dbReference>
<evidence type="ECO:0000313" key="2">
    <source>
        <dbReference type="EMBL" id="MCF0060587.1"/>
    </source>
</evidence>
<dbReference type="RefSeq" id="WP_234606370.1">
    <property type="nucleotide sequence ID" value="NZ_CP094997.1"/>
</dbReference>
<evidence type="ECO:0000256" key="1">
    <source>
        <dbReference type="SAM" id="Coils"/>
    </source>
</evidence>
<dbReference type="Gene3D" id="3.30.1330.60">
    <property type="entry name" value="OmpA-like domain"/>
    <property type="match status" value="1"/>
</dbReference>
<dbReference type="Proteomes" id="UP001139000">
    <property type="component" value="Unassembled WGS sequence"/>
</dbReference>
<dbReference type="InterPro" id="IPR036737">
    <property type="entry name" value="OmpA-like_sf"/>
</dbReference>
<keyword evidence="3" id="KW-1185">Reference proteome</keyword>
<protein>
    <recommendedName>
        <fullName evidence="4">OmpA family protein</fullName>
    </recommendedName>
</protein>
<proteinExistence type="predicted"/>
<dbReference type="AlphaFoldDB" id="A0A9X1PG60"/>
<sequence length="299" mass="33896">MMIFLLTECAKKSVATSQSALALKVALESQQNALIMLERVSDNANRADSSRQINHETNVDIQNYVNSERKKIHEITRKLEAAQQDIRDFENDKTDKKEAEILANASRTVFESAEILRIMEEKTKVIVDFLGSETFSKSEIGALFRPGEYRLIREQVREGTRLFGPVVEKLYVFANKYKNAFNSLKGQIIVTGYSDATAVEPGSALYKDLAARLSQSENITEPGQPDLNRKLSELRADAVRQLLERIIADRKKEHANLIDISVQTLGRGEELPPGLPDEVLKNDKRRRVVTFYWVVLPNM</sequence>